<dbReference type="EMBL" id="CDMZ01000595">
    <property type="protein sequence ID" value="CEM17586.1"/>
    <property type="molecule type" value="Genomic_DNA"/>
</dbReference>
<evidence type="ECO:0000313" key="2">
    <source>
        <dbReference type="EMBL" id="CEM17586.1"/>
    </source>
</evidence>
<protein>
    <submittedName>
        <fullName evidence="2">Uncharacterized protein</fullName>
    </submittedName>
</protein>
<feature type="compositionally biased region" description="Basic and acidic residues" evidence="1">
    <location>
        <begin position="198"/>
        <end position="214"/>
    </location>
</feature>
<organism evidence="2">
    <name type="scientific">Chromera velia CCMP2878</name>
    <dbReference type="NCBI Taxonomy" id="1169474"/>
    <lineage>
        <taxon>Eukaryota</taxon>
        <taxon>Sar</taxon>
        <taxon>Alveolata</taxon>
        <taxon>Colpodellida</taxon>
        <taxon>Chromeraceae</taxon>
        <taxon>Chromera</taxon>
    </lineage>
</organism>
<accession>A0A0G4FSA8</accession>
<sequence>MARRGYKTLKKREKPWRNYSSLYLSEVKEVEVPQVQYAVKPVQNIVGIPKGQIQQVVKEVEALRLQKIARPVPVEKVVQVPQQQVVYKDVPMEALKYREMPRAVHNPVQQVRQVPREMVFPRSIPVPCERIVQVDQPVDNHVPFQREVPIAAPQIIHSDTPLPAPVRQHPVAGAVPVQPEVIPPTATSYAVATAAWVQEREGPQSQPEDGREEVQVPQKVARPHTDSNNAPVKVIQNRHLEETGAVRVPVQQGEGDQVSGLQDFRNPLMELPSLSLKGTLASGKKGVTVFRGIFNGETVAAKRAEVGGDEEKARHQLQEAKTWRGLTEKMKGSTQISQFAKGLSDSSFVSAIGLDPCFLPFLSDAFRLRWTERVQTWSNAGLNLLPLLSPALDGTETSSETPHVPIQREIPVAPPQISHGDTSVRPASVEPEEKRREVPKCL</sequence>
<name>A0A0G4FSA8_9ALVE</name>
<gene>
    <name evidence="2" type="ORF">Cvel_3694</name>
</gene>
<dbReference type="VEuPathDB" id="CryptoDB:Cvel_3694"/>
<feature type="region of interest" description="Disordered" evidence="1">
    <location>
        <begin position="198"/>
        <end position="229"/>
    </location>
</feature>
<reference evidence="2" key="1">
    <citation type="submission" date="2014-11" db="EMBL/GenBank/DDBJ databases">
        <authorList>
            <person name="Otto D Thomas"/>
            <person name="Naeem Raeece"/>
        </authorList>
    </citation>
    <scope>NUCLEOTIDE SEQUENCE</scope>
</reference>
<proteinExistence type="predicted"/>
<dbReference type="AlphaFoldDB" id="A0A0G4FSA8"/>
<feature type="compositionally biased region" description="Basic and acidic residues" evidence="1">
    <location>
        <begin position="431"/>
        <end position="442"/>
    </location>
</feature>
<feature type="region of interest" description="Disordered" evidence="1">
    <location>
        <begin position="393"/>
        <end position="442"/>
    </location>
</feature>
<evidence type="ECO:0000256" key="1">
    <source>
        <dbReference type="SAM" id="MobiDB-lite"/>
    </source>
</evidence>